<feature type="compositionally biased region" description="Basic and acidic residues" evidence="1">
    <location>
        <begin position="38"/>
        <end position="49"/>
    </location>
</feature>
<comment type="caution">
    <text evidence="2">The sequence shown here is derived from an EMBL/GenBank/DDBJ whole genome shotgun (WGS) entry which is preliminary data.</text>
</comment>
<feature type="region of interest" description="Disordered" evidence="1">
    <location>
        <begin position="25"/>
        <end position="71"/>
    </location>
</feature>
<reference evidence="2 3" key="1">
    <citation type="submission" date="2017-07" db="EMBL/GenBank/DDBJ databases">
        <title>An improved, manually edited Actinidia chinensis var. chinensis (kiwifruit) genome highlights the challenges associated with draft genomes and gene prediction in plants.</title>
        <authorList>
            <person name="Pilkington S."/>
            <person name="Crowhurst R."/>
            <person name="Hilario E."/>
            <person name="Nardozza S."/>
            <person name="Fraser L."/>
            <person name="Peng Y."/>
            <person name="Gunaseelan K."/>
            <person name="Simpson R."/>
            <person name="Tahir J."/>
            <person name="Deroles S."/>
            <person name="Templeton K."/>
            <person name="Luo Z."/>
            <person name="Davy M."/>
            <person name="Cheng C."/>
            <person name="Mcneilage M."/>
            <person name="Scaglione D."/>
            <person name="Liu Y."/>
            <person name="Zhang Q."/>
            <person name="Datson P."/>
            <person name="De Silva N."/>
            <person name="Gardiner S."/>
            <person name="Bassett H."/>
            <person name="Chagne D."/>
            <person name="Mccallum J."/>
            <person name="Dzierzon H."/>
            <person name="Deng C."/>
            <person name="Wang Y.-Y."/>
            <person name="Barron N."/>
            <person name="Manako K."/>
            <person name="Bowen J."/>
            <person name="Foster T."/>
            <person name="Erridge Z."/>
            <person name="Tiffin H."/>
            <person name="Waite C."/>
            <person name="Davies K."/>
            <person name="Grierson E."/>
            <person name="Laing W."/>
            <person name="Kirk R."/>
            <person name="Chen X."/>
            <person name="Wood M."/>
            <person name="Montefiori M."/>
            <person name="Brummell D."/>
            <person name="Schwinn K."/>
            <person name="Catanach A."/>
            <person name="Fullerton C."/>
            <person name="Li D."/>
            <person name="Meiyalaghan S."/>
            <person name="Nieuwenhuizen N."/>
            <person name="Read N."/>
            <person name="Prakash R."/>
            <person name="Hunter D."/>
            <person name="Zhang H."/>
            <person name="Mckenzie M."/>
            <person name="Knabel M."/>
            <person name="Harris A."/>
            <person name="Allan A."/>
            <person name="Chen A."/>
            <person name="Janssen B."/>
            <person name="Plunkett B."/>
            <person name="Dwamena C."/>
            <person name="Voogd C."/>
            <person name="Leif D."/>
            <person name="Lafferty D."/>
            <person name="Souleyre E."/>
            <person name="Varkonyi-Gasic E."/>
            <person name="Gambi F."/>
            <person name="Hanley J."/>
            <person name="Yao J.-L."/>
            <person name="Cheung J."/>
            <person name="David K."/>
            <person name="Warren B."/>
            <person name="Marsh K."/>
            <person name="Snowden K."/>
            <person name="Lin-Wang K."/>
            <person name="Brian L."/>
            <person name="Martinez-Sanchez M."/>
            <person name="Wang M."/>
            <person name="Ileperuma N."/>
            <person name="Macnee N."/>
            <person name="Campin R."/>
            <person name="Mcatee P."/>
            <person name="Drummond R."/>
            <person name="Espley R."/>
            <person name="Ireland H."/>
            <person name="Wu R."/>
            <person name="Atkinson R."/>
            <person name="Karunairetnam S."/>
            <person name="Bulley S."/>
            <person name="Chunkath S."/>
            <person name="Hanley Z."/>
            <person name="Storey R."/>
            <person name="Thrimawithana A."/>
            <person name="Thomson S."/>
            <person name="David C."/>
            <person name="Testolin R."/>
        </authorList>
    </citation>
    <scope>NUCLEOTIDE SEQUENCE [LARGE SCALE GENOMIC DNA]</scope>
    <source>
        <strain evidence="3">cv. Red5</strain>
        <tissue evidence="2">Young leaf</tissue>
    </source>
</reference>
<dbReference type="Gramene" id="PSS23679">
    <property type="protein sequence ID" value="PSS23679"/>
    <property type="gene ID" value="CEY00_Acc08503"/>
</dbReference>
<feature type="compositionally biased region" description="Low complexity" evidence="1">
    <location>
        <begin position="325"/>
        <end position="337"/>
    </location>
</feature>
<feature type="compositionally biased region" description="Polar residues" evidence="1">
    <location>
        <begin position="464"/>
        <end position="480"/>
    </location>
</feature>
<dbReference type="OrthoDB" id="1931260at2759"/>
<name>A0A2R6R816_ACTCC</name>
<dbReference type="EMBL" id="NKQK01000008">
    <property type="protein sequence ID" value="PSS23679.1"/>
    <property type="molecule type" value="Genomic_DNA"/>
</dbReference>
<proteinExistence type="predicted"/>
<feature type="compositionally biased region" description="Basic and acidic residues" evidence="1">
    <location>
        <begin position="591"/>
        <end position="616"/>
    </location>
</feature>
<gene>
    <name evidence="2" type="ORF">CEY00_Acc08503</name>
</gene>
<feature type="compositionally biased region" description="Low complexity" evidence="1">
    <location>
        <begin position="301"/>
        <end position="317"/>
    </location>
</feature>
<feature type="compositionally biased region" description="Low complexity" evidence="1">
    <location>
        <begin position="391"/>
        <end position="417"/>
    </location>
</feature>
<dbReference type="OMA" id="QISMHEN"/>
<feature type="region of interest" description="Disordered" evidence="1">
    <location>
        <begin position="464"/>
        <end position="627"/>
    </location>
</feature>
<dbReference type="InParanoid" id="A0A2R6R816"/>
<dbReference type="STRING" id="1590841.A0A2R6R816"/>
<feature type="compositionally biased region" description="Low complexity" evidence="1">
    <location>
        <begin position="569"/>
        <end position="587"/>
    </location>
</feature>
<feature type="region of interest" description="Disordered" evidence="1">
    <location>
        <begin position="272"/>
        <end position="348"/>
    </location>
</feature>
<keyword evidence="3" id="KW-1185">Reference proteome</keyword>
<protein>
    <submittedName>
        <fullName evidence="2">Coiled-coil domain-containing protein</fullName>
    </submittedName>
</protein>
<sequence>MDESGRTDLFDFSSENDTLIAHQCTENQNNNISSALHKGVDSEKTKDTADTSGQMEPFHLPQSSESLETERERKCGKYNMRKSIAWDSAFFTSAGVLDPDELSSMIKGVDKGGKPFLPGIEEDISKSIDSISTLESESLTLESIEADLFGDIRASIQKSSKAFKTTSSSRAAPGVTETQFICSPEKVGLASKNMMKSKPAFKKQTMGIQGPGKLRKQSSDSSQGSQPVARNGGLTSSLLKAPKVAPKPIGRPNPISLAPLKRASVGANQVKMENDKAKLSSGKVATVSRVPGLGGSSRTVPKPALSSKSSSLSSSTATKKDPPRSSSLCDSSQSASSDKVGISPVKSTRKRIASTVINPISSSSTLKTPSKVALKKKELACSTLSKLSSNTSPASSISGWSSVSSSSTSTVNQRSTSRASIDTSSPCGSLDHDAPHLDYHNQSNDQISMHENKVNLLSSGNVKKSSMQKTGALSRPTTGKPSGLRMPSPKIGYFDGAKPVDRTPKGSVQSHSGIPAIPKTGAGISNPSGGSSKAKQLKLQKPATTIGNMKLDNKKPGSPVLSQIPSNASPKVSSVSGGGKKPPSVSPQVQHKTDGESGLKAEKVGYEGPDKAKANDVSDTGLGAKKTGSLGVLKSEINFEKQDNTNLKDIKTASIEVDACALSSDSNADNLKQSEEAGEDEIFSLQHLKNYLHSLDKGNEKENVHFEDQVGGLRLNMGVVDSKQQLQEELVGNSISQIDVTHPELSYSEAFSIPGEKERLSGNFSVPTPIRLSSVISETTASTRTPFAVKNSSVDGDLSSRLSIGEAKTASLPYSDSAQMDNS</sequence>
<dbReference type="PANTHER" id="PTHR33737">
    <property type="entry name" value="OS05G0121800 PROTEIN"/>
    <property type="match status" value="1"/>
</dbReference>
<feature type="compositionally biased region" description="Polar residues" evidence="1">
    <location>
        <begin position="25"/>
        <end position="34"/>
    </location>
</feature>
<dbReference type="FunCoup" id="A0A2R6R816">
    <property type="interactions" value="1099"/>
</dbReference>
<feature type="region of interest" description="Disordered" evidence="1">
    <location>
        <begin position="200"/>
        <end position="257"/>
    </location>
</feature>
<dbReference type="GO" id="GO:0008017">
    <property type="term" value="F:microtubule binding"/>
    <property type="evidence" value="ECO:0007669"/>
    <property type="project" value="InterPro"/>
</dbReference>
<dbReference type="InterPro" id="IPR045882">
    <property type="entry name" value="GPT1/2"/>
</dbReference>
<feature type="compositionally biased region" description="Polar residues" evidence="1">
    <location>
        <begin position="219"/>
        <end position="238"/>
    </location>
</feature>
<evidence type="ECO:0000313" key="2">
    <source>
        <dbReference type="EMBL" id="PSS23679.1"/>
    </source>
</evidence>
<evidence type="ECO:0000256" key="1">
    <source>
        <dbReference type="SAM" id="MobiDB-lite"/>
    </source>
</evidence>
<accession>A0A2R6R816</accession>
<dbReference type="Proteomes" id="UP000241394">
    <property type="component" value="Chromosome LG8"/>
</dbReference>
<evidence type="ECO:0000313" key="3">
    <source>
        <dbReference type="Proteomes" id="UP000241394"/>
    </source>
</evidence>
<organism evidence="2 3">
    <name type="scientific">Actinidia chinensis var. chinensis</name>
    <name type="common">Chinese soft-hair kiwi</name>
    <dbReference type="NCBI Taxonomy" id="1590841"/>
    <lineage>
        <taxon>Eukaryota</taxon>
        <taxon>Viridiplantae</taxon>
        <taxon>Streptophyta</taxon>
        <taxon>Embryophyta</taxon>
        <taxon>Tracheophyta</taxon>
        <taxon>Spermatophyta</taxon>
        <taxon>Magnoliopsida</taxon>
        <taxon>eudicotyledons</taxon>
        <taxon>Gunneridae</taxon>
        <taxon>Pentapetalae</taxon>
        <taxon>asterids</taxon>
        <taxon>Ericales</taxon>
        <taxon>Actinidiaceae</taxon>
        <taxon>Actinidia</taxon>
    </lineage>
</organism>
<dbReference type="PANTHER" id="PTHR33737:SF2">
    <property type="entry name" value="OS12G0102700 PROTEIN"/>
    <property type="match status" value="1"/>
</dbReference>
<reference evidence="3" key="2">
    <citation type="journal article" date="2018" name="BMC Genomics">
        <title>A manually annotated Actinidia chinensis var. chinensis (kiwifruit) genome highlights the challenges associated with draft genomes and gene prediction in plants.</title>
        <authorList>
            <person name="Pilkington S.M."/>
            <person name="Crowhurst R."/>
            <person name="Hilario E."/>
            <person name="Nardozza S."/>
            <person name="Fraser L."/>
            <person name="Peng Y."/>
            <person name="Gunaseelan K."/>
            <person name="Simpson R."/>
            <person name="Tahir J."/>
            <person name="Deroles S.C."/>
            <person name="Templeton K."/>
            <person name="Luo Z."/>
            <person name="Davy M."/>
            <person name="Cheng C."/>
            <person name="McNeilage M."/>
            <person name="Scaglione D."/>
            <person name="Liu Y."/>
            <person name="Zhang Q."/>
            <person name="Datson P."/>
            <person name="De Silva N."/>
            <person name="Gardiner S.E."/>
            <person name="Bassett H."/>
            <person name="Chagne D."/>
            <person name="McCallum J."/>
            <person name="Dzierzon H."/>
            <person name="Deng C."/>
            <person name="Wang Y.Y."/>
            <person name="Barron L."/>
            <person name="Manako K."/>
            <person name="Bowen J."/>
            <person name="Foster T.M."/>
            <person name="Erridge Z.A."/>
            <person name="Tiffin H."/>
            <person name="Waite C.N."/>
            <person name="Davies K.M."/>
            <person name="Grierson E.P."/>
            <person name="Laing W.A."/>
            <person name="Kirk R."/>
            <person name="Chen X."/>
            <person name="Wood M."/>
            <person name="Montefiori M."/>
            <person name="Brummell D.A."/>
            <person name="Schwinn K.E."/>
            <person name="Catanach A."/>
            <person name="Fullerton C."/>
            <person name="Li D."/>
            <person name="Meiyalaghan S."/>
            <person name="Nieuwenhuizen N."/>
            <person name="Read N."/>
            <person name="Prakash R."/>
            <person name="Hunter D."/>
            <person name="Zhang H."/>
            <person name="McKenzie M."/>
            <person name="Knabel M."/>
            <person name="Harris A."/>
            <person name="Allan A.C."/>
            <person name="Gleave A."/>
            <person name="Chen A."/>
            <person name="Janssen B.J."/>
            <person name="Plunkett B."/>
            <person name="Ampomah-Dwamena C."/>
            <person name="Voogd C."/>
            <person name="Leif D."/>
            <person name="Lafferty D."/>
            <person name="Souleyre E.J.F."/>
            <person name="Varkonyi-Gasic E."/>
            <person name="Gambi F."/>
            <person name="Hanley J."/>
            <person name="Yao J.L."/>
            <person name="Cheung J."/>
            <person name="David K.M."/>
            <person name="Warren B."/>
            <person name="Marsh K."/>
            <person name="Snowden K.C."/>
            <person name="Lin-Wang K."/>
            <person name="Brian L."/>
            <person name="Martinez-Sanchez M."/>
            <person name="Wang M."/>
            <person name="Ileperuma N."/>
            <person name="Macnee N."/>
            <person name="Campin R."/>
            <person name="McAtee P."/>
            <person name="Drummond R.S.M."/>
            <person name="Espley R.V."/>
            <person name="Ireland H.S."/>
            <person name="Wu R."/>
            <person name="Atkinson R.G."/>
            <person name="Karunairetnam S."/>
            <person name="Bulley S."/>
            <person name="Chunkath S."/>
            <person name="Hanley Z."/>
            <person name="Storey R."/>
            <person name="Thrimawithana A.H."/>
            <person name="Thomson S."/>
            <person name="David C."/>
            <person name="Testolin R."/>
            <person name="Huang H."/>
            <person name="Hellens R.P."/>
            <person name="Schaffer R.J."/>
        </authorList>
    </citation>
    <scope>NUCLEOTIDE SEQUENCE [LARGE SCALE GENOMIC DNA]</scope>
    <source>
        <strain evidence="3">cv. Red5</strain>
    </source>
</reference>
<feature type="region of interest" description="Disordered" evidence="1">
    <location>
        <begin position="777"/>
        <end position="798"/>
    </location>
</feature>
<feature type="compositionally biased region" description="Polar residues" evidence="1">
    <location>
        <begin position="418"/>
        <end position="427"/>
    </location>
</feature>
<feature type="region of interest" description="Disordered" evidence="1">
    <location>
        <begin position="385"/>
        <end position="427"/>
    </location>
</feature>
<feature type="compositionally biased region" description="Polar residues" evidence="1">
    <location>
        <begin position="777"/>
        <end position="794"/>
    </location>
</feature>
<feature type="compositionally biased region" description="Polar residues" evidence="1">
    <location>
        <begin position="523"/>
        <end position="534"/>
    </location>
</feature>
<dbReference type="AlphaFoldDB" id="A0A2R6R816"/>